<keyword evidence="8 12" id="KW-0479">Metal-binding</keyword>
<evidence type="ECO:0000256" key="13">
    <source>
        <dbReference type="RuleBase" id="RU003515"/>
    </source>
</evidence>
<gene>
    <name evidence="15" type="primary">rnhB</name>
    <name evidence="15" type="ordered locus">HMU10580</name>
</gene>
<sequence length="243" mass="26928">MKNKKAKNKIPHQGLFESKPSLFESAPNVFDAWQNAQELFVNAQENMLCGIDEAGRGSLCGSLFVSGVACTKDLAQMLQIQGIKDSKKTTKNTRKNLANLLIHTPGIHFCIIEKTAKEIDEKGLSCCMRECLQSIIKNLQSFTSHFIMDGNTTFGFHPPPPLYLKTLIKGDALLPQISAASVLAKYAKDCEMMHLDKIYPNYGFASHSGYGTSAHIAQIKALGPTKEHRRNFLKDLTNPMPKT</sequence>
<dbReference type="STRING" id="679897.HMU10580"/>
<dbReference type="InterPro" id="IPR036397">
    <property type="entry name" value="RNaseH_sf"/>
</dbReference>
<reference evidence="15 16" key="1">
    <citation type="journal article" date="2010" name="BMC Genomics">
        <title>Comparative genomics and proteomics of Helicobacter mustelae, an ulcerogenic and carcinogenic gastric pathogen.</title>
        <authorList>
            <person name="O'Toole P.W."/>
            <person name="Snelling W.J."/>
            <person name="Canchaya C."/>
            <person name="Forde B.M."/>
            <person name="Hardie K.R."/>
            <person name="Josenhans C."/>
            <person name="Graham R.L.J."/>
            <person name="McMullan G."/>
            <person name="Parkhill J."/>
            <person name="Belda E."/>
            <person name="Bentley S.D."/>
        </authorList>
    </citation>
    <scope>NUCLEOTIDE SEQUENCE [LARGE SCALE GENOMIC DNA]</scope>
    <source>
        <strain evidence="16">ATCC 43772 / LMG 18044 / NCTC 12198 / 12198</strain>
    </source>
</reference>
<dbReference type="GO" id="GO:0004523">
    <property type="term" value="F:RNA-DNA hybrid ribonuclease activity"/>
    <property type="evidence" value="ECO:0007669"/>
    <property type="project" value="UniProtKB-UniRule"/>
</dbReference>
<comment type="function">
    <text evidence="3 13">Endonuclease that specifically degrades the RNA of RNA-DNA hybrids.</text>
</comment>
<keyword evidence="16" id="KW-1185">Reference proteome</keyword>
<evidence type="ECO:0000313" key="16">
    <source>
        <dbReference type="Proteomes" id="UP000001522"/>
    </source>
</evidence>
<organism evidence="15 16">
    <name type="scientific">Helicobacter mustelae (strain ATCC 43772 / CCUG 25715 / CIP 103759 / LMG 18044 / NCTC 12198 / R85-136P)</name>
    <name type="common">Campylobacter mustelae</name>
    <dbReference type="NCBI Taxonomy" id="679897"/>
    <lineage>
        <taxon>Bacteria</taxon>
        <taxon>Pseudomonadati</taxon>
        <taxon>Campylobacterota</taxon>
        <taxon>Epsilonproteobacteria</taxon>
        <taxon>Campylobacterales</taxon>
        <taxon>Helicobacteraceae</taxon>
        <taxon>Helicobacter</taxon>
    </lineage>
</organism>
<dbReference type="GO" id="GO:0046872">
    <property type="term" value="F:metal ion binding"/>
    <property type="evidence" value="ECO:0007669"/>
    <property type="project" value="UniProtKB-KW"/>
</dbReference>
<evidence type="ECO:0000256" key="8">
    <source>
        <dbReference type="ARBA" id="ARBA00022723"/>
    </source>
</evidence>
<evidence type="ECO:0000256" key="2">
    <source>
        <dbReference type="ARBA" id="ARBA00001946"/>
    </source>
</evidence>
<dbReference type="Proteomes" id="UP000001522">
    <property type="component" value="Chromosome"/>
</dbReference>
<comment type="subcellular location">
    <subcellularLocation>
        <location evidence="4">Cytoplasm</location>
    </subcellularLocation>
</comment>
<dbReference type="HOGENOM" id="CLU_036532_3_1_7"/>
<dbReference type="KEGG" id="hms:HMU10580"/>
<evidence type="ECO:0000256" key="5">
    <source>
        <dbReference type="ARBA" id="ARBA00007383"/>
    </source>
</evidence>
<dbReference type="GO" id="GO:0006298">
    <property type="term" value="P:mismatch repair"/>
    <property type="evidence" value="ECO:0007669"/>
    <property type="project" value="TreeGrafter"/>
</dbReference>
<dbReference type="GO" id="GO:0032299">
    <property type="term" value="C:ribonuclease H2 complex"/>
    <property type="evidence" value="ECO:0007669"/>
    <property type="project" value="TreeGrafter"/>
</dbReference>
<dbReference type="PANTHER" id="PTHR10954:SF18">
    <property type="entry name" value="RIBONUCLEASE HII"/>
    <property type="match status" value="1"/>
</dbReference>
<accession>D3UIJ2</accession>
<dbReference type="InterPro" id="IPR022898">
    <property type="entry name" value="RNase_HII"/>
</dbReference>
<keyword evidence="9 12" id="KW-0255">Endonuclease</keyword>
<keyword evidence="10 12" id="KW-0378">Hydrolase</keyword>
<proteinExistence type="inferred from homology"/>
<dbReference type="AlphaFoldDB" id="D3UIJ2"/>
<dbReference type="GO" id="GO:0005737">
    <property type="term" value="C:cytoplasm"/>
    <property type="evidence" value="ECO:0007669"/>
    <property type="project" value="UniProtKB-SubCell"/>
</dbReference>
<keyword evidence="7 12" id="KW-0540">Nuclease</keyword>
<evidence type="ECO:0000256" key="9">
    <source>
        <dbReference type="ARBA" id="ARBA00022759"/>
    </source>
</evidence>
<dbReference type="GO" id="GO:0003723">
    <property type="term" value="F:RNA binding"/>
    <property type="evidence" value="ECO:0007669"/>
    <property type="project" value="UniProtKB-UniRule"/>
</dbReference>
<dbReference type="RefSeq" id="WP_013023387.1">
    <property type="nucleotide sequence ID" value="NC_013949.1"/>
</dbReference>
<name>D3UIJ2_HELM1</name>
<dbReference type="PROSITE" id="PS51975">
    <property type="entry name" value="RNASE_H_2"/>
    <property type="match status" value="1"/>
</dbReference>
<feature type="binding site" evidence="12">
    <location>
        <position position="149"/>
    </location>
    <ligand>
        <name>a divalent metal cation</name>
        <dbReference type="ChEBI" id="CHEBI:60240"/>
    </ligand>
</feature>
<evidence type="ECO:0000256" key="12">
    <source>
        <dbReference type="PROSITE-ProRule" id="PRU01319"/>
    </source>
</evidence>
<feature type="binding site" evidence="12">
    <location>
        <position position="53"/>
    </location>
    <ligand>
        <name>a divalent metal cation</name>
        <dbReference type="ChEBI" id="CHEBI:60240"/>
    </ligand>
</feature>
<comment type="similarity">
    <text evidence="5 13">Belongs to the RNase HII family.</text>
</comment>
<dbReference type="eggNOG" id="COG0164">
    <property type="taxonomic scope" value="Bacteria"/>
</dbReference>
<dbReference type="InterPro" id="IPR001352">
    <property type="entry name" value="RNase_HII/HIII"/>
</dbReference>
<evidence type="ECO:0000256" key="3">
    <source>
        <dbReference type="ARBA" id="ARBA00004065"/>
    </source>
</evidence>
<dbReference type="InterPro" id="IPR012337">
    <property type="entry name" value="RNaseH-like_sf"/>
</dbReference>
<dbReference type="Pfam" id="PF01351">
    <property type="entry name" value="RNase_HII"/>
    <property type="match status" value="1"/>
</dbReference>
<dbReference type="PANTHER" id="PTHR10954">
    <property type="entry name" value="RIBONUCLEASE H2 SUBUNIT A"/>
    <property type="match status" value="1"/>
</dbReference>
<keyword evidence="6" id="KW-0963">Cytoplasm</keyword>
<keyword evidence="11" id="KW-0464">Manganese</keyword>
<feature type="binding site" evidence="12">
    <location>
        <position position="52"/>
    </location>
    <ligand>
        <name>a divalent metal cation</name>
        <dbReference type="ChEBI" id="CHEBI:60240"/>
    </ligand>
</feature>
<evidence type="ECO:0000256" key="11">
    <source>
        <dbReference type="ARBA" id="ARBA00023211"/>
    </source>
</evidence>
<comment type="cofactor">
    <cofactor evidence="2">
        <name>Mg(2+)</name>
        <dbReference type="ChEBI" id="CHEBI:18420"/>
    </cofactor>
</comment>
<dbReference type="InterPro" id="IPR024567">
    <property type="entry name" value="RNase_HII/HIII_dom"/>
</dbReference>
<dbReference type="CDD" id="cd07182">
    <property type="entry name" value="RNase_HII_bacteria_HII_like"/>
    <property type="match status" value="1"/>
</dbReference>
<evidence type="ECO:0000256" key="1">
    <source>
        <dbReference type="ARBA" id="ARBA00000077"/>
    </source>
</evidence>
<evidence type="ECO:0000256" key="7">
    <source>
        <dbReference type="ARBA" id="ARBA00022722"/>
    </source>
</evidence>
<protein>
    <recommendedName>
        <fullName evidence="13">Ribonuclease</fullName>
        <ecNumber evidence="13">3.1.26.4</ecNumber>
    </recommendedName>
</protein>
<evidence type="ECO:0000259" key="14">
    <source>
        <dbReference type="PROSITE" id="PS51975"/>
    </source>
</evidence>
<dbReference type="GO" id="GO:0043137">
    <property type="term" value="P:DNA replication, removal of RNA primer"/>
    <property type="evidence" value="ECO:0007669"/>
    <property type="project" value="TreeGrafter"/>
</dbReference>
<evidence type="ECO:0000256" key="4">
    <source>
        <dbReference type="ARBA" id="ARBA00004496"/>
    </source>
</evidence>
<comment type="cofactor">
    <cofactor evidence="12">
        <name>Mn(2+)</name>
        <dbReference type="ChEBI" id="CHEBI:29035"/>
    </cofactor>
    <cofactor evidence="12">
        <name>Mg(2+)</name>
        <dbReference type="ChEBI" id="CHEBI:18420"/>
    </cofactor>
    <text evidence="12">Manganese or magnesium. Binds 1 divalent metal ion per monomer in the absence of substrate. May bind a second metal ion after substrate binding.</text>
</comment>
<evidence type="ECO:0000313" key="15">
    <source>
        <dbReference type="EMBL" id="CBG40315.1"/>
    </source>
</evidence>
<dbReference type="EMBL" id="FN555004">
    <property type="protein sequence ID" value="CBG40315.1"/>
    <property type="molecule type" value="Genomic_DNA"/>
</dbReference>
<dbReference type="Gene3D" id="3.30.420.10">
    <property type="entry name" value="Ribonuclease H-like superfamily/Ribonuclease H"/>
    <property type="match status" value="1"/>
</dbReference>
<feature type="domain" description="RNase H type-2" evidence="14">
    <location>
        <begin position="46"/>
        <end position="243"/>
    </location>
</feature>
<dbReference type="EC" id="3.1.26.4" evidence="13"/>
<evidence type="ECO:0000256" key="6">
    <source>
        <dbReference type="ARBA" id="ARBA00022490"/>
    </source>
</evidence>
<evidence type="ECO:0000256" key="10">
    <source>
        <dbReference type="ARBA" id="ARBA00022801"/>
    </source>
</evidence>
<dbReference type="SUPFAM" id="SSF53098">
    <property type="entry name" value="Ribonuclease H-like"/>
    <property type="match status" value="1"/>
</dbReference>
<comment type="catalytic activity">
    <reaction evidence="1 12 13">
        <text>Endonucleolytic cleavage to 5'-phosphomonoester.</text>
        <dbReference type="EC" id="3.1.26.4"/>
    </reaction>
</comment>